<name>E4ZZA0_LEPMJ</name>
<dbReference type="GeneID" id="13290171"/>
<keyword evidence="3" id="KW-1185">Reference proteome</keyword>
<evidence type="ECO:0000313" key="3">
    <source>
        <dbReference type="Proteomes" id="UP000002668"/>
    </source>
</evidence>
<dbReference type="AlphaFoldDB" id="E4ZZA0"/>
<proteinExistence type="predicted"/>
<evidence type="ECO:0000313" key="2">
    <source>
        <dbReference type="EMBL" id="CBX96695.1"/>
    </source>
</evidence>
<dbReference type="InParanoid" id="E4ZZA0"/>
<evidence type="ECO:0000256" key="1">
    <source>
        <dbReference type="SAM" id="SignalP"/>
    </source>
</evidence>
<dbReference type="EMBL" id="FP929129">
    <property type="protein sequence ID" value="CBX96695.1"/>
    <property type="molecule type" value="Genomic_DNA"/>
</dbReference>
<gene>
    <name evidence="2" type="ORF">LEMA_P109600.1</name>
</gene>
<dbReference type="Proteomes" id="UP000002668">
    <property type="component" value="Genome"/>
</dbReference>
<dbReference type="OrthoDB" id="3695473at2759"/>
<feature type="chain" id="PRO_5003193244" evidence="1">
    <location>
        <begin position="20"/>
        <end position="217"/>
    </location>
</feature>
<protein>
    <submittedName>
        <fullName evidence="2">Predicted protein</fullName>
    </submittedName>
</protein>
<dbReference type="STRING" id="985895.E4ZZA0"/>
<keyword evidence="1" id="KW-0732">Signal</keyword>
<dbReference type="VEuPathDB" id="FungiDB:LEMA_P109600.1"/>
<dbReference type="HOGENOM" id="CLU_1272514_0_0_1"/>
<dbReference type="RefSeq" id="XP_003840174.1">
    <property type="nucleotide sequence ID" value="XM_003840126.1"/>
</dbReference>
<feature type="signal peptide" evidence="1">
    <location>
        <begin position="1"/>
        <end position="19"/>
    </location>
</feature>
<organism evidence="3">
    <name type="scientific">Leptosphaeria maculans (strain JN3 / isolate v23.1.3 / race Av1-4-5-6-7-8)</name>
    <name type="common">Blackleg fungus</name>
    <name type="synonym">Phoma lingam</name>
    <dbReference type="NCBI Taxonomy" id="985895"/>
    <lineage>
        <taxon>Eukaryota</taxon>
        <taxon>Fungi</taxon>
        <taxon>Dikarya</taxon>
        <taxon>Ascomycota</taxon>
        <taxon>Pezizomycotina</taxon>
        <taxon>Dothideomycetes</taxon>
        <taxon>Pleosporomycetidae</taxon>
        <taxon>Pleosporales</taxon>
        <taxon>Pleosporineae</taxon>
        <taxon>Leptosphaeriaceae</taxon>
        <taxon>Plenodomus</taxon>
        <taxon>Plenodomus lingam/Leptosphaeria maculans species complex</taxon>
    </lineage>
</organism>
<reference evidence="3" key="1">
    <citation type="journal article" date="2011" name="Nat. Commun.">
        <title>Effector diversification within compartments of the Leptosphaeria maculans genome affected by Repeat-Induced Point mutations.</title>
        <authorList>
            <person name="Rouxel T."/>
            <person name="Grandaubert J."/>
            <person name="Hane J.K."/>
            <person name="Hoede C."/>
            <person name="van de Wouw A.P."/>
            <person name="Couloux A."/>
            <person name="Dominguez V."/>
            <person name="Anthouard V."/>
            <person name="Bally P."/>
            <person name="Bourras S."/>
            <person name="Cozijnsen A.J."/>
            <person name="Ciuffetti L.M."/>
            <person name="Degrave A."/>
            <person name="Dilmaghani A."/>
            <person name="Duret L."/>
            <person name="Fudal I."/>
            <person name="Goodwin S.B."/>
            <person name="Gout L."/>
            <person name="Glaser N."/>
            <person name="Linglin J."/>
            <person name="Kema G.H.J."/>
            <person name="Lapalu N."/>
            <person name="Lawrence C.B."/>
            <person name="May K."/>
            <person name="Meyer M."/>
            <person name="Ollivier B."/>
            <person name="Poulain J."/>
            <person name="Schoch C.L."/>
            <person name="Simon A."/>
            <person name="Spatafora J.W."/>
            <person name="Stachowiak A."/>
            <person name="Turgeon B.G."/>
            <person name="Tyler B.M."/>
            <person name="Vincent D."/>
            <person name="Weissenbach J."/>
            <person name="Amselem J."/>
            <person name="Quesneville H."/>
            <person name="Oliver R.P."/>
            <person name="Wincker P."/>
            <person name="Balesdent M.-H."/>
            <person name="Howlett B.J."/>
        </authorList>
    </citation>
    <scope>NUCLEOTIDE SEQUENCE [LARGE SCALE GENOMIC DNA]</scope>
    <source>
        <strain evidence="3">JN3 / isolate v23.1.3 / race Av1-4-5-6-7-8</strain>
    </source>
</reference>
<accession>E4ZZA0</accession>
<dbReference type="eggNOG" id="ENOG502T4HQ">
    <property type="taxonomic scope" value="Eukaryota"/>
</dbReference>
<sequence length="217" mass="23523">MSFKSLLPLILLLPATISAATVCGLVGTSNPDTLNQYMGNFFYNGPSNFALCAAWCKNDATRCRSFRWSYYGDANSQYCEFFEVALDGLVTADDTQPFWYYDVACGFPDFIAPATVTTTAGDGAGNPAQTVTTTTTTTVGDAPGAITITQTTTTTEEAAPVTRTQTQLVTQTQTQTQTETQLSTTTVARRTVTAQRRITGYVTRLSTRTVFRTVTSR</sequence>